<proteinExistence type="predicted"/>
<dbReference type="AlphaFoldDB" id="M5G2R1"/>
<reference evidence="2 3" key="1">
    <citation type="journal article" date="2012" name="Science">
        <title>The Paleozoic origin of enzymatic lignin decomposition reconstructed from 31 fungal genomes.</title>
        <authorList>
            <person name="Floudas D."/>
            <person name="Binder M."/>
            <person name="Riley R."/>
            <person name="Barry K."/>
            <person name="Blanchette R.A."/>
            <person name="Henrissat B."/>
            <person name="Martinez A.T."/>
            <person name="Otillar R."/>
            <person name="Spatafora J.W."/>
            <person name="Yadav J.S."/>
            <person name="Aerts A."/>
            <person name="Benoit I."/>
            <person name="Boyd A."/>
            <person name="Carlson A."/>
            <person name="Copeland A."/>
            <person name="Coutinho P.M."/>
            <person name="de Vries R.P."/>
            <person name="Ferreira P."/>
            <person name="Findley K."/>
            <person name="Foster B."/>
            <person name="Gaskell J."/>
            <person name="Glotzer D."/>
            <person name="Gorecki P."/>
            <person name="Heitman J."/>
            <person name="Hesse C."/>
            <person name="Hori C."/>
            <person name="Igarashi K."/>
            <person name="Jurgens J.A."/>
            <person name="Kallen N."/>
            <person name="Kersten P."/>
            <person name="Kohler A."/>
            <person name="Kuees U."/>
            <person name="Kumar T.K.A."/>
            <person name="Kuo A."/>
            <person name="LaButti K."/>
            <person name="Larrondo L.F."/>
            <person name="Lindquist E."/>
            <person name="Ling A."/>
            <person name="Lombard V."/>
            <person name="Lucas S."/>
            <person name="Lundell T."/>
            <person name="Martin R."/>
            <person name="McLaughlin D.J."/>
            <person name="Morgenstern I."/>
            <person name="Morin E."/>
            <person name="Murat C."/>
            <person name="Nagy L.G."/>
            <person name="Nolan M."/>
            <person name="Ohm R.A."/>
            <person name="Patyshakuliyeva A."/>
            <person name="Rokas A."/>
            <person name="Ruiz-Duenas F.J."/>
            <person name="Sabat G."/>
            <person name="Salamov A."/>
            <person name="Samejima M."/>
            <person name="Schmutz J."/>
            <person name="Slot J.C."/>
            <person name="St John F."/>
            <person name="Stenlid J."/>
            <person name="Sun H."/>
            <person name="Sun S."/>
            <person name="Syed K."/>
            <person name="Tsang A."/>
            <person name="Wiebenga A."/>
            <person name="Young D."/>
            <person name="Pisabarro A."/>
            <person name="Eastwood D.C."/>
            <person name="Martin F."/>
            <person name="Cullen D."/>
            <person name="Grigoriev I.V."/>
            <person name="Hibbett D.S."/>
        </authorList>
    </citation>
    <scope>NUCLEOTIDE SEQUENCE [LARGE SCALE GENOMIC DNA]</scope>
    <source>
        <strain evidence="2 3">DJM-731 SS1</strain>
    </source>
</reference>
<name>M5G2R1_DACPD</name>
<evidence type="ECO:0000313" key="2">
    <source>
        <dbReference type="EMBL" id="EJU00132.1"/>
    </source>
</evidence>
<dbReference type="HOGENOM" id="CLU_1384122_0_0_1"/>
<evidence type="ECO:0000313" key="3">
    <source>
        <dbReference type="Proteomes" id="UP000030653"/>
    </source>
</evidence>
<dbReference type="Proteomes" id="UP000030653">
    <property type="component" value="Unassembled WGS sequence"/>
</dbReference>
<accession>M5G2R1</accession>
<organism evidence="2 3">
    <name type="scientific">Dacryopinax primogenitus (strain DJM 731)</name>
    <name type="common">Brown rot fungus</name>
    <dbReference type="NCBI Taxonomy" id="1858805"/>
    <lineage>
        <taxon>Eukaryota</taxon>
        <taxon>Fungi</taxon>
        <taxon>Dikarya</taxon>
        <taxon>Basidiomycota</taxon>
        <taxon>Agaricomycotina</taxon>
        <taxon>Dacrymycetes</taxon>
        <taxon>Dacrymycetales</taxon>
        <taxon>Dacrymycetaceae</taxon>
        <taxon>Dacryopinax</taxon>
    </lineage>
</organism>
<evidence type="ECO:0000256" key="1">
    <source>
        <dbReference type="SAM" id="MobiDB-lite"/>
    </source>
</evidence>
<dbReference type="RefSeq" id="XP_040627029.1">
    <property type="nucleotide sequence ID" value="XM_040768902.1"/>
</dbReference>
<dbReference type="GeneID" id="63683964"/>
<sequence>MDAESRTAKELGDQLTANLEECAKRPELIWVARFFNPYAPVDGVVRLEPPPSTRFTTKLYNSAFIYQYALDRRRFTLDEARVLSLIELSKIQRDPGDYGISSKGPYDIDWALACEEPFPGIREAVDTDDDSGYESPAVPNGDNESESSTPDSGSNINGMALAYVMRSQPETMRAWVSQLGMILHIFECRPDPAANTL</sequence>
<protein>
    <submittedName>
        <fullName evidence="2">Uncharacterized protein</fullName>
    </submittedName>
</protein>
<keyword evidence="3" id="KW-1185">Reference proteome</keyword>
<dbReference type="EMBL" id="JH795868">
    <property type="protein sequence ID" value="EJU00132.1"/>
    <property type="molecule type" value="Genomic_DNA"/>
</dbReference>
<gene>
    <name evidence="2" type="ORF">DACRYDRAFT_109548</name>
</gene>
<feature type="region of interest" description="Disordered" evidence="1">
    <location>
        <begin position="123"/>
        <end position="153"/>
    </location>
</feature>